<evidence type="ECO:0000313" key="7">
    <source>
        <dbReference type="Proteomes" id="UP000193560"/>
    </source>
</evidence>
<dbReference type="InterPro" id="IPR041675">
    <property type="entry name" value="PH_5"/>
</dbReference>
<evidence type="ECO:0000256" key="2">
    <source>
        <dbReference type="ARBA" id="ARBA00022658"/>
    </source>
</evidence>
<dbReference type="Pfam" id="PF15405">
    <property type="entry name" value="PH_5"/>
    <property type="match status" value="1"/>
</dbReference>
<dbReference type="Pfam" id="PF00610">
    <property type="entry name" value="DEP"/>
    <property type="match status" value="1"/>
</dbReference>
<feature type="compositionally biased region" description="Polar residues" evidence="3">
    <location>
        <begin position="1"/>
        <end position="14"/>
    </location>
</feature>
<evidence type="ECO:0000259" key="5">
    <source>
        <dbReference type="PROSITE" id="PS50219"/>
    </source>
</evidence>
<dbReference type="SMART" id="SM00325">
    <property type="entry name" value="RhoGEF"/>
    <property type="match status" value="1"/>
</dbReference>
<feature type="region of interest" description="Disordered" evidence="3">
    <location>
        <begin position="54"/>
        <end position="136"/>
    </location>
</feature>
<dbReference type="SUPFAM" id="SSF46785">
    <property type="entry name" value="Winged helix' DNA-binding domain"/>
    <property type="match status" value="1"/>
</dbReference>
<dbReference type="CDD" id="cd00160">
    <property type="entry name" value="RhoGEF"/>
    <property type="match status" value="1"/>
</dbReference>
<dbReference type="PANTHER" id="PTHR46572:SF1">
    <property type="entry name" value="RHO1 GUANINE NUCLEOTIDE EXCHANGE FACTOR TUS1"/>
    <property type="match status" value="1"/>
</dbReference>
<accession>A0A1X2I385</accession>
<dbReference type="InterPro" id="IPR052233">
    <property type="entry name" value="Rho-type_GEFs"/>
</dbReference>
<evidence type="ECO:0008006" key="8">
    <source>
        <dbReference type="Google" id="ProtNLM"/>
    </source>
</evidence>
<comment type="caution">
    <text evidence="6">The sequence shown here is derived from an EMBL/GenBank/DDBJ whole genome shotgun (WGS) entry which is preliminary data.</text>
</comment>
<dbReference type="InterPro" id="IPR001180">
    <property type="entry name" value="CNH_dom"/>
</dbReference>
<feature type="region of interest" description="Disordered" evidence="3">
    <location>
        <begin position="988"/>
        <end position="1010"/>
    </location>
</feature>
<keyword evidence="7" id="KW-1185">Reference proteome</keyword>
<feature type="compositionally biased region" description="Polar residues" evidence="3">
    <location>
        <begin position="686"/>
        <end position="700"/>
    </location>
</feature>
<dbReference type="PROSITE" id="PS50219">
    <property type="entry name" value="CNH"/>
    <property type="match status" value="1"/>
</dbReference>
<dbReference type="InterPro" id="IPR000591">
    <property type="entry name" value="DEP_dom"/>
</dbReference>
<gene>
    <name evidence="6" type="ORF">BCR42DRAFT_424987</name>
</gene>
<dbReference type="Pfam" id="PF00621">
    <property type="entry name" value="RhoGEF"/>
    <property type="match status" value="1"/>
</dbReference>
<dbReference type="AlphaFoldDB" id="A0A1X2I385"/>
<keyword evidence="2" id="KW-0344">Guanine-nucleotide releasing factor</keyword>
<dbReference type="InterPro" id="IPR000219">
    <property type="entry name" value="DH_dom"/>
</dbReference>
<dbReference type="Gene3D" id="1.10.10.10">
    <property type="entry name" value="Winged helix-like DNA-binding domain superfamily/Winged helix DNA-binding domain"/>
    <property type="match status" value="1"/>
</dbReference>
<dbReference type="PANTHER" id="PTHR46572">
    <property type="entry name" value="RHO1 GDP-GTP EXCHANGE PROTEIN 1-RELATED"/>
    <property type="match status" value="1"/>
</dbReference>
<feature type="compositionally biased region" description="Polar residues" evidence="3">
    <location>
        <begin position="663"/>
        <end position="677"/>
    </location>
</feature>
<dbReference type="Gene3D" id="2.30.29.30">
    <property type="entry name" value="Pleckstrin-homology domain (PH domain)/Phosphotyrosine-binding domain (PTB)"/>
    <property type="match status" value="1"/>
</dbReference>
<proteinExistence type="predicted"/>
<name>A0A1X2I385_9FUNG</name>
<dbReference type="Pfam" id="PF00780">
    <property type="entry name" value="CNH"/>
    <property type="match status" value="2"/>
</dbReference>
<evidence type="ECO:0000256" key="3">
    <source>
        <dbReference type="SAM" id="MobiDB-lite"/>
    </source>
</evidence>
<feature type="compositionally biased region" description="Low complexity" evidence="3">
    <location>
        <begin position="93"/>
        <end position="102"/>
    </location>
</feature>
<feature type="domain" description="DH" evidence="4">
    <location>
        <begin position="376"/>
        <end position="563"/>
    </location>
</feature>
<dbReference type="GO" id="GO:0005085">
    <property type="term" value="F:guanyl-nucleotide exchange factor activity"/>
    <property type="evidence" value="ECO:0007669"/>
    <property type="project" value="UniProtKB-KW"/>
</dbReference>
<feature type="region of interest" description="Disordered" evidence="3">
    <location>
        <begin position="1"/>
        <end position="41"/>
    </location>
</feature>
<feature type="region of interest" description="Disordered" evidence="3">
    <location>
        <begin position="663"/>
        <end position="713"/>
    </location>
</feature>
<dbReference type="Proteomes" id="UP000193560">
    <property type="component" value="Unassembled WGS sequence"/>
</dbReference>
<dbReference type="EMBL" id="MCGE01000031">
    <property type="protein sequence ID" value="ORZ08366.1"/>
    <property type="molecule type" value="Genomic_DNA"/>
</dbReference>
<dbReference type="OrthoDB" id="2272012at2759"/>
<feature type="domain" description="CNH" evidence="5">
    <location>
        <begin position="827"/>
        <end position="1238"/>
    </location>
</feature>
<organism evidence="6 7">
    <name type="scientific">Absidia repens</name>
    <dbReference type="NCBI Taxonomy" id="90262"/>
    <lineage>
        <taxon>Eukaryota</taxon>
        <taxon>Fungi</taxon>
        <taxon>Fungi incertae sedis</taxon>
        <taxon>Mucoromycota</taxon>
        <taxon>Mucoromycotina</taxon>
        <taxon>Mucoromycetes</taxon>
        <taxon>Mucorales</taxon>
        <taxon>Cunninghamellaceae</taxon>
        <taxon>Absidia</taxon>
    </lineage>
</organism>
<dbReference type="InterPro" id="IPR036388">
    <property type="entry name" value="WH-like_DNA-bd_sf"/>
</dbReference>
<feature type="compositionally biased region" description="Polar residues" evidence="3">
    <location>
        <begin position="64"/>
        <end position="84"/>
    </location>
</feature>
<dbReference type="SUPFAM" id="SSF50729">
    <property type="entry name" value="PH domain-like"/>
    <property type="match status" value="1"/>
</dbReference>
<feature type="region of interest" description="Disordered" evidence="3">
    <location>
        <begin position="954"/>
        <end position="975"/>
    </location>
</feature>
<sequence>MHRSSLTDIKQKQQPLPALSLPPPPPPHLCTNNETPSTPIPSRLERLQRKASEKLFNPLRLSSKRSSQQYLRHKPSTVTISPYSNDKKNDVLSPTPSSSSHLPSKRISRTDDIKRSRSFAYGHQSPTTPTAAITTSMIPPTPTLTPSDIYPALLSRVAYEFQQNMTLMDHFKNGIEYKNCFTGQDAVDHLTRIMCTNDRFLALVVGRALGSQRFFHDVGYEHRLLDSVEELYHFEESNFISKSNNNSHSLSFNNYPDDLLLHYCDTPTTPSHDTTTASNSSVNDLYTPHPGDDILPSKQPIVPFPNGVIVDLTYCYSSTCHGDSPCYSYSCPKRQSVNRHVKTDHYHQLLHPQEHPLWADLVPELEYNTISKQERKRQEGIYELIYTETNYIKDLEYLEEMWVQPLTKMDILPESRRETFVNTVFSNLSSIYAINVRLASALLARQKERLVVHAIGDIMLDFVVDFEPYIVYGARQHGAKFALERERFMNPAFAWFIDATERHPVSHKLELNGYLTKPTTRMGKYLLLLDEILKRTPPGHPDYDDIPKAITIIKQFLTRVNAQAGNAKNRFDLERMHNNMVFKHKADTMDLGLLKDSRVIIKQGMLRKTPSEDSTEYQVILLDHYLVVAKVKMGHGGEPKYVVQKRPMSLDLLKVFVPATENNDSMDFTNRDSTYTPANALKDNDSGNLGRTNDDYTSNGGADLRPKKRPSSILPYVNINNTNSPMILRPFNDSSQQNNNNVDKSISSNTATTTILNDRERKIGYPIVFDYLGRRNKSEALILYATSSAIRKPWVNKIIRQQKERQRRNKPIFEIVPAVEPGHFELYTRINHMVTFNNGQQYILAADDGVYVGHTTGKKKPNKVLSIQKVTQVQVVEPAEILLVLSDRTLWEYGLDAVNGKPESQPLGKRVQSHVPFFHVGRSLQSTLVCVPRVSTLKSTITTFEPITNGIINTTGSDKNSGGGGGHMRQKGDSKLVDVDGVGGSNNVINGSNCENTVNRNSSSSSSSSNTCNYNYNINNGSNSDKQIMPSNRNYTGNEGVTSRISAEYSRKKSMGLLDRMSLLRVGPQNRHEISDLRLKRLKMSYVPCEVWSVELSPSKMLITSPRGMIMLDMKTDKPQQLLDPDDKRLKFITDREREESSHIRQPLKHIAIFRTPRGDHFVCYDEYGFYIDGKGNRLYPNFLVEWEGSPEAFAYQYPYIIAFEQSFIEVRHIITGELEQIICGSNIRCINNGHKTEKPLIYGVMSDEQCKQVSIFEFKRTAIDQPAPLSS</sequence>
<keyword evidence="1" id="KW-0597">Phosphoprotein</keyword>
<evidence type="ECO:0000259" key="4">
    <source>
        <dbReference type="PROSITE" id="PS50010"/>
    </source>
</evidence>
<dbReference type="InterPro" id="IPR011993">
    <property type="entry name" value="PH-like_dom_sf"/>
</dbReference>
<dbReference type="SMART" id="SM00049">
    <property type="entry name" value="DEP"/>
    <property type="match status" value="1"/>
</dbReference>
<dbReference type="GO" id="GO:0035556">
    <property type="term" value="P:intracellular signal transduction"/>
    <property type="evidence" value="ECO:0007669"/>
    <property type="project" value="InterPro"/>
</dbReference>
<dbReference type="Gene3D" id="1.20.900.10">
    <property type="entry name" value="Dbl homology (DH) domain"/>
    <property type="match status" value="1"/>
</dbReference>
<evidence type="ECO:0000313" key="6">
    <source>
        <dbReference type="EMBL" id="ORZ08366.1"/>
    </source>
</evidence>
<dbReference type="PROSITE" id="PS50010">
    <property type="entry name" value="DH_2"/>
    <property type="match status" value="1"/>
</dbReference>
<dbReference type="InterPro" id="IPR035899">
    <property type="entry name" value="DBL_dom_sf"/>
</dbReference>
<dbReference type="SUPFAM" id="SSF48065">
    <property type="entry name" value="DBL homology domain (DH-domain)"/>
    <property type="match status" value="1"/>
</dbReference>
<dbReference type="STRING" id="90262.A0A1X2I385"/>
<reference evidence="6 7" key="1">
    <citation type="submission" date="2016-07" db="EMBL/GenBank/DDBJ databases">
        <title>Pervasive Adenine N6-methylation of Active Genes in Fungi.</title>
        <authorList>
            <consortium name="DOE Joint Genome Institute"/>
            <person name="Mondo S.J."/>
            <person name="Dannebaum R.O."/>
            <person name="Kuo R.C."/>
            <person name="Labutti K."/>
            <person name="Haridas S."/>
            <person name="Kuo A."/>
            <person name="Salamov A."/>
            <person name="Ahrendt S.R."/>
            <person name="Lipzen A."/>
            <person name="Sullivan W."/>
            <person name="Andreopoulos W.B."/>
            <person name="Clum A."/>
            <person name="Lindquist E."/>
            <person name="Daum C."/>
            <person name="Ramamoorthy G.K."/>
            <person name="Gryganskyi A."/>
            <person name="Culley D."/>
            <person name="Magnuson J.K."/>
            <person name="James T.Y."/>
            <person name="O'Malley M.A."/>
            <person name="Stajich J.E."/>
            <person name="Spatafora J.W."/>
            <person name="Visel A."/>
            <person name="Grigoriev I.V."/>
        </authorList>
    </citation>
    <scope>NUCLEOTIDE SEQUENCE [LARGE SCALE GENOMIC DNA]</scope>
    <source>
        <strain evidence="6 7">NRRL 1336</strain>
    </source>
</reference>
<feature type="compositionally biased region" description="Low complexity" evidence="3">
    <location>
        <begin position="125"/>
        <end position="136"/>
    </location>
</feature>
<protein>
    <recommendedName>
        <fullName evidence="8">CNH domain-domain-containing protein</fullName>
    </recommendedName>
</protein>
<evidence type="ECO:0000256" key="1">
    <source>
        <dbReference type="ARBA" id="ARBA00022553"/>
    </source>
</evidence>
<dbReference type="InterPro" id="IPR036390">
    <property type="entry name" value="WH_DNA-bd_sf"/>
</dbReference>